<dbReference type="SUPFAM" id="SSF52091">
    <property type="entry name" value="SpoIIaa-like"/>
    <property type="match status" value="1"/>
</dbReference>
<dbReference type="InterPro" id="IPR011547">
    <property type="entry name" value="SLC26A/SulP_dom"/>
</dbReference>
<feature type="transmembrane region" description="Helical" evidence="6">
    <location>
        <begin position="250"/>
        <end position="272"/>
    </location>
</feature>
<feature type="domain" description="STAS" evidence="7">
    <location>
        <begin position="534"/>
        <end position="654"/>
    </location>
</feature>
<dbReference type="InterPro" id="IPR002645">
    <property type="entry name" value="STAS_dom"/>
</dbReference>
<keyword evidence="2 6" id="KW-0812">Transmembrane</keyword>
<sequence length="797" mass="87708">MPSSSARDVVIDYEDTDYRLETQKFLRELPHFIKEYIIALLPIASWIHRYNLMWLVRDLIAGVTVGIVVVPQSMGYAKIAELPPEYGLYTAFVGLCVYCLFATSKDISIGPTAVMSLLVGQAVTKVTETHPDITAQEVAVAFSLITGSIAMFIGLVKLGILVDFIPGPAIAGFMTGSAITITIGQWPKLFGIKGINTQDSTYLIFGNFFKNLPNTKVDVAFGLVGLFFLYGCRFLCNYYSKKYPKYAMPLFFVSIMRNGVVVIFGTLIAFLINIGKETSPISILKDVPPGFQAMHVPNVSATTIGAIAGSLPSGVIILILEHVAIAKSFGRINDYTINPNQEIIAIGFTNIWASFFGAYPSTGSFSRTAIKARSGVKTPIAGIFSGLVVILALYALTPAFYYIPDAILAAVVIHAVADLVSGPSYVKRLAAVSWWELLVFVVAVVVTFFTTVDYGIYASLGLSIVILLFRIARPRLWALGRVPLAKSSVVVTSKGGEGDEKANVELNDEQRQEFLYVPISHPTLGQLVEKLPRGVLMFRVDESMTYPNSGFVADRIISYCKEHTRRGGKVLSKGERAWNDDANPKIDAARASLPKMHALLLDFSAVNRLDSSGLQAIVDIQNTLNKYAGHHVEFHFINLSNNPSIRRSLIIAGFGTQPRIVGSESDQESSNNHTSHQVSSGPVEVLPIVPNSKDGPHHQREQALQQSYRRQDDLESSYISHSSTKEKNGEFEVDKVEIYLPTDKYPFFHWSADAAVRTAMHTYDLERVDGQHTEDQEEDSSSASSSVNKNDDNQQHH</sequence>
<feature type="transmembrane region" description="Helical" evidence="6">
    <location>
        <begin position="86"/>
        <end position="103"/>
    </location>
</feature>
<feature type="region of interest" description="Disordered" evidence="5">
    <location>
        <begin position="767"/>
        <end position="797"/>
    </location>
</feature>
<name>A0AAD5JZ25_9FUNG</name>
<comment type="subcellular location">
    <subcellularLocation>
        <location evidence="1">Membrane</location>
        <topology evidence="1">Multi-pass membrane protein</topology>
    </subcellularLocation>
</comment>
<feature type="transmembrane region" description="Helical" evidence="6">
    <location>
        <begin position="376"/>
        <end position="394"/>
    </location>
</feature>
<feature type="transmembrane region" description="Helical" evidence="6">
    <location>
        <begin position="219"/>
        <end position="238"/>
    </location>
</feature>
<dbReference type="PROSITE" id="PS50801">
    <property type="entry name" value="STAS"/>
    <property type="match status" value="1"/>
</dbReference>
<dbReference type="Pfam" id="PF01740">
    <property type="entry name" value="STAS"/>
    <property type="match status" value="1"/>
</dbReference>
<evidence type="ECO:0000256" key="1">
    <source>
        <dbReference type="ARBA" id="ARBA00004141"/>
    </source>
</evidence>
<proteinExistence type="predicted"/>
<dbReference type="NCBIfam" id="TIGR00815">
    <property type="entry name" value="sulP"/>
    <property type="match status" value="1"/>
</dbReference>
<feature type="transmembrane region" description="Helical" evidence="6">
    <location>
        <begin position="109"/>
        <end position="126"/>
    </location>
</feature>
<feature type="compositionally biased region" description="Polar residues" evidence="5">
    <location>
        <begin position="668"/>
        <end position="680"/>
    </location>
</feature>
<reference evidence="8" key="2">
    <citation type="submission" date="2023-02" db="EMBL/GenBank/DDBJ databases">
        <authorList>
            <consortium name="DOE Joint Genome Institute"/>
            <person name="Mondo S.J."/>
            <person name="Chang Y."/>
            <person name="Wang Y."/>
            <person name="Ahrendt S."/>
            <person name="Andreopoulos W."/>
            <person name="Barry K."/>
            <person name="Beard J."/>
            <person name="Benny G.L."/>
            <person name="Blankenship S."/>
            <person name="Bonito G."/>
            <person name="Cuomo C."/>
            <person name="Desiro A."/>
            <person name="Gervers K.A."/>
            <person name="Hundley H."/>
            <person name="Kuo A."/>
            <person name="LaButti K."/>
            <person name="Lang B.F."/>
            <person name="Lipzen A."/>
            <person name="O'Donnell K."/>
            <person name="Pangilinan J."/>
            <person name="Reynolds N."/>
            <person name="Sandor L."/>
            <person name="Smith M.W."/>
            <person name="Tsang A."/>
            <person name="Grigoriev I.V."/>
            <person name="Stajich J.E."/>
            <person name="Spatafora J.W."/>
        </authorList>
    </citation>
    <scope>NUCLEOTIDE SEQUENCE</scope>
    <source>
        <strain evidence="8">RSA 2281</strain>
    </source>
</reference>
<keyword evidence="9" id="KW-1185">Reference proteome</keyword>
<dbReference type="InterPro" id="IPR001902">
    <property type="entry name" value="SLC26A/SulP_fam"/>
</dbReference>
<dbReference type="GO" id="GO:0016020">
    <property type="term" value="C:membrane"/>
    <property type="evidence" value="ECO:0007669"/>
    <property type="project" value="UniProtKB-SubCell"/>
</dbReference>
<dbReference type="GO" id="GO:0055085">
    <property type="term" value="P:transmembrane transport"/>
    <property type="evidence" value="ECO:0007669"/>
    <property type="project" value="InterPro"/>
</dbReference>
<evidence type="ECO:0000313" key="8">
    <source>
        <dbReference type="EMBL" id="KAI9247460.1"/>
    </source>
</evidence>
<feature type="transmembrane region" description="Helical" evidence="6">
    <location>
        <begin position="299"/>
        <end position="320"/>
    </location>
</feature>
<dbReference type="PANTHER" id="PTHR11814">
    <property type="entry name" value="SULFATE TRANSPORTER"/>
    <property type="match status" value="1"/>
</dbReference>
<dbReference type="CDD" id="cd07042">
    <property type="entry name" value="STAS_SulP_like_sulfate_transporter"/>
    <property type="match status" value="1"/>
</dbReference>
<gene>
    <name evidence="8" type="ORF">BDA99DRAFT_489324</name>
</gene>
<feature type="region of interest" description="Disordered" evidence="5">
    <location>
        <begin position="660"/>
        <end position="727"/>
    </location>
</feature>
<feature type="transmembrane region" description="Helical" evidence="6">
    <location>
        <begin position="429"/>
        <end position="448"/>
    </location>
</feature>
<organism evidence="8 9">
    <name type="scientific">Phascolomyces articulosus</name>
    <dbReference type="NCBI Taxonomy" id="60185"/>
    <lineage>
        <taxon>Eukaryota</taxon>
        <taxon>Fungi</taxon>
        <taxon>Fungi incertae sedis</taxon>
        <taxon>Mucoromycota</taxon>
        <taxon>Mucoromycotina</taxon>
        <taxon>Mucoromycetes</taxon>
        <taxon>Mucorales</taxon>
        <taxon>Lichtheimiaceae</taxon>
        <taxon>Phascolomyces</taxon>
    </lineage>
</organism>
<keyword evidence="4 6" id="KW-0472">Membrane</keyword>
<dbReference type="EMBL" id="JAIXMP010000042">
    <property type="protein sequence ID" value="KAI9247460.1"/>
    <property type="molecule type" value="Genomic_DNA"/>
</dbReference>
<accession>A0AAD5JZ25</accession>
<feature type="transmembrane region" description="Helical" evidence="6">
    <location>
        <begin position="138"/>
        <end position="160"/>
    </location>
</feature>
<protein>
    <submittedName>
        <fullName evidence="8">Sulfate transporter family-domain-containing protein</fullName>
    </submittedName>
</protein>
<evidence type="ECO:0000256" key="5">
    <source>
        <dbReference type="SAM" id="MobiDB-lite"/>
    </source>
</evidence>
<dbReference type="AlphaFoldDB" id="A0AAD5JZ25"/>
<evidence type="ECO:0000256" key="6">
    <source>
        <dbReference type="SAM" id="Phobius"/>
    </source>
</evidence>
<dbReference type="InterPro" id="IPR036513">
    <property type="entry name" value="STAS_dom_sf"/>
</dbReference>
<evidence type="ECO:0000256" key="2">
    <source>
        <dbReference type="ARBA" id="ARBA00022692"/>
    </source>
</evidence>
<comment type="caution">
    <text evidence="8">The sequence shown here is derived from an EMBL/GenBank/DDBJ whole genome shotgun (WGS) entry which is preliminary data.</text>
</comment>
<evidence type="ECO:0000259" key="7">
    <source>
        <dbReference type="PROSITE" id="PS50801"/>
    </source>
</evidence>
<evidence type="ECO:0000256" key="4">
    <source>
        <dbReference type="ARBA" id="ARBA00023136"/>
    </source>
</evidence>
<dbReference type="Gene3D" id="3.30.750.24">
    <property type="entry name" value="STAS domain"/>
    <property type="match status" value="1"/>
</dbReference>
<evidence type="ECO:0000256" key="3">
    <source>
        <dbReference type="ARBA" id="ARBA00022989"/>
    </source>
</evidence>
<dbReference type="Pfam" id="PF00916">
    <property type="entry name" value="Sulfate_transp"/>
    <property type="match status" value="1"/>
</dbReference>
<dbReference type="Proteomes" id="UP001209540">
    <property type="component" value="Unassembled WGS sequence"/>
</dbReference>
<evidence type="ECO:0000313" key="9">
    <source>
        <dbReference type="Proteomes" id="UP001209540"/>
    </source>
</evidence>
<reference evidence="8" key="1">
    <citation type="journal article" date="2022" name="IScience">
        <title>Evolution of zygomycete secretomes and the origins of terrestrial fungal ecologies.</title>
        <authorList>
            <person name="Chang Y."/>
            <person name="Wang Y."/>
            <person name="Mondo S."/>
            <person name="Ahrendt S."/>
            <person name="Andreopoulos W."/>
            <person name="Barry K."/>
            <person name="Beard J."/>
            <person name="Benny G.L."/>
            <person name="Blankenship S."/>
            <person name="Bonito G."/>
            <person name="Cuomo C."/>
            <person name="Desiro A."/>
            <person name="Gervers K.A."/>
            <person name="Hundley H."/>
            <person name="Kuo A."/>
            <person name="LaButti K."/>
            <person name="Lang B.F."/>
            <person name="Lipzen A."/>
            <person name="O'Donnell K."/>
            <person name="Pangilinan J."/>
            <person name="Reynolds N."/>
            <person name="Sandor L."/>
            <person name="Smith M.E."/>
            <person name="Tsang A."/>
            <person name="Grigoriev I.V."/>
            <person name="Stajich J.E."/>
            <person name="Spatafora J.W."/>
        </authorList>
    </citation>
    <scope>NUCLEOTIDE SEQUENCE</scope>
    <source>
        <strain evidence="8">RSA 2281</strain>
    </source>
</reference>
<feature type="transmembrane region" description="Helical" evidence="6">
    <location>
        <begin position="54"/>
        <end position="74"/>
    </location>
</feature>
<keyword evidence="3 6" id="KW-1133">Transmembrane helix</keyword>